<feature type="region of interest" description="Disordered" evidence="1">
    <location>
        <begin position="1"/>
        <end position="84"/>
    </location>
</feature>
<proteinExistence type="predicted"/>
<comment type="caution">
    <text evidence="2">The sequence shown here is derived from an EMBL/GenBank/DDBJ whole genome shotgun (WGS) entry which is preliminary data.</text>
</comment>
<dbReference type="EMBL" id="JASCZI010031192">
    <property type="protein sequence ID" value="MED6126194.1"/>
    <property type="molecule type" value="Genomic_DNA"/>
</dbReference>
<reference evidence="2 3" key="1">
    <citation type="journal article" date="2023" name="Plants (Basel)">
        <title>Bridging the Gap: Combining Genomics and Transcriptomics Approaches to Understand Stylosanthes scabra, an Orphan Legume from the Brazilian Caatinga.</title>
        <authorList>
            <person name="Ferreira-Neto J.R.C."/>
            <person name="da Silva M.D."/>
            <person name="Binneck E."/>
            <person name="de Melo N.F."/>
            <person name="da Silva R.H."/>
            <person name="de Melo A.L.T.M."/>
            <person name="Pandolfi V."/>
            <person name="Bustamante F.O."/>
            <person name="Brasileiro-Vidal A.C."/>
            <person name="Benko-Iseppon A.M."/>
        </authorList>
    </citation>
    <scope>NUCLEOTIDE SEQUENCE [LARGE SCALE GENOMIC DNA]</scope>
    <source>
        <tissue evidence="2">Leaves</tissue>
    </source>
</reference>
<sequence length="112" mass="12462">MSTVDPRLDGLSPKENKPPQDGGVNPYPTVLGIHNSRGPRSQQNSRKSRVTKKSSPFGAEVAKESARNEKIAKKSLGPNPEPMRMHQRGLCIRIAMTWASRPSWNRTICVRT</sequence>
<keyword evidence="3" id="KW-1185">Reference proteome</keyword>
<evidence type="ECO:0000256" key="1">
    <source>
        <dbReference type="SAM" id="MobiDB-lite"/>
    </source>
</evidence>
<dbReference type="Proteomes" id="UP001341840">
    <property type="component" value="Unassembled WGS sequence"/>
</dbReference>
<feature type="compositionally biased region" description="Basic and acidic residues" evidence="1">
    <location>
        <begin position="61"/>
        <end position="72"/>
    </location>
</feature>
<protein>
    <submittedName>
        <fullName evidence="2">Uncharacterized protein</fullName>
    </submittedName>
</protein>
<feature type="compositionally biased region" description="Basic and acidic residues" evidence="1">
    <location>
        <begin position="1"/>
        <end position="18"/>
    </location>
</feature>
<evidence type="ECO:0000313" key="2">
    <source>
        <dbReference type="EMBL" id="MED6126194.1"/>
    </source>
</evidence>
<name>A0ABU6RQK3_9FABA</name>
<gene>
    <name evidence="2" type="ORF">PIB30_075991</name>
</gene>
<evidence type="ECO:0000313" key="3">
    <source>
        <dbReference type="Proteomes" id="UP001341840"/>
    </source>
</evidence>
<accession>A0ABU6RQK3</accession>
<organism evidence="2 3">
    <name type="scientific">Stylosanthes scabra</name>
    <dbReference type="NCBI Taxonomy" id="79078"/>
    <lineage>
        <taxon>Eukaryota</taxon>
        <taxon>Viridiplantae</taxon>
        <taxon>Streptophyta</taxon>
        <taxon>Embryophyta</taxon>
        <taxon>Tracheophyta</taxon>
        <taxon>Spermatophyta</taxon>
        <taxon>Magnoliopsida</taxon>
        <taxon>eudicotyledons</taxon>
        <taxon>Gunneridae</taxon>
        <taxon>Pentapetalae</taxon>
        <taxon>rosids</taxon>
        <taxon>fabids</taxon>
        <taxon>Fabales</taxon>
        <taxon>Fabaceae</taxon>
        <taxon>Papilionoideae</taxon>
        <taxon>50 kb inversion clade</taxon>
        <taxon>dalbergioids sensu lato</taxon>
        <taxon>Dalbergieae</taxon>
        <taxon>Pterocarpus clade</taxon>
        <taxon>Stylosanthes</taxon>
    </lineage>
</organism>